<dbReference type="GO" id="GO:0003677">
    <property type="term" value="F:DNA binding"/>
    <property type="evidence" value="ECO:0007669"/>
    <property type="project" value="UniProtKB-KW"/>
</dbReference>
<dbReference type="SUPFAM" id="SSF47729">
    <property type="entry name" value="IHF-like DNA-binding proteins"/>
    <property type="match status" value="1"/>
</dbReference>
<proteinExistence type="inferred from homology"/>
<keyword evidence="3" id="KW-0226">DNA condensation</keyword>
<dbReference type="EMBL" id="VZPB01000013">
    <property type="protein sequence ID" value="KAB0583482.1"/>
    <property type="molecule type" value="Genomic_DNA"/>
</dbReference>
<dbReference type="GO" id="GO:0042802">
    <property type="term" value="F:identical protein binding"/>
    <property type="evidence" value="ECO:0007669"/>
    <property type="project" value="UniProtKB-ARBA"/>
</dbReference>
<gene>
    <name evidence="6" type="ORF">F7Q92_07310</name>
</gene>
<keyword evidence="7" id="KW-1185">Reference proteome</keyword>
<name>A0A643FEE7_IDEDE</name>
<dbReference type="GO" id="GO:1990103">
    <property type="term" value="C:DnaA-HU complex"/>
    <property type="evidence" value="ECO:0007669"/>
    <property type="project" value="UniProtKB-ARBA"/>
</dbReference>
<dbReference type="GO" id="GO:0006270">
    <property type="term" value="P:DNA replication initiation"/>
    <property type="evidence" value="ECO:0007669"/>
    <property type="project" value="UniProtKB-ARBA"/>
</dbReference>
<dbReference type="OrthoDB" id="9799835at2"/>
<dbReference type="PANTHER" id="PTHR33175:SF3">
    <property type="entry name" value="DNA-BINDING PROTEIN HU-BETA"/>
    <property type="match status" value="1"/>
</dbReference>
<evidence type="ECO:0000256" key="5">
    <source>
        <dbReference type="RuleBase" id="RU003939"/>
    </source>
</evidence>
<keyword evidence="4 6" id="KW-0238">DNA-binding</keyword>
<evidence type="ECO:0000256" key="3">
    <source>
        <dbReference type="ARBA" id="ARBA00023067"/>
    </source>
</evidence>
<dbReference type="PRINTS" id="PR01727">
    <property type="entry name" value="DNABINDINGHU"/>
</dbReference>
<dbReference type="Gene3D" id="4.10.520.10">
    <property type="entry name" value="IHF-like DNA-binding proteins"/>
    <property type="match status" value="1"/>
</dbReference>
<dbReference type="GO" id="GO:0005829">
    <property type="term" value="C:cytosol"/>
    <property type="evidence" value="ECO:0007669"/>
    <property type="project" value="TreeGrafter"/>
</dbReference>
<dbReference type="InterPro" id="IPR020816">
    <property type="entry name" value="Histone-like_DNA-bd_CS"/>
</dbReference>
<dbReference type="FunFam" id="4.10.520.10:FF:000001">
    <property type="entry name" value="DNA-binding protein HU"/>
    <property type="match status" value="1"/>
</dbReference>
<dbReference type="InterPro" id="IPR000119">
    <property type="entry name" value="Hist_DNA-bd"/>
</dbReference>
<dbReference type="GO" id="GO:0030261">
    <property type="term" value="P:chromosome condensation"/>
    <property type="evidence" value="ECO:0007669"/>
    <property type="project" value="UniProtKB-KW"/>
</dbReference>
<evidence type="ECO:0000256" key="4">
    <source>
        <dbReference type="ARBA" id="ARBA00023125"/>
    </source>
</evidence>
<dbReference type="CDD" id="cd13831">
    <property type="entry name" value="HU"/>
    <property type="match status" value="1"/>
</dbReference>
<evidence type="ECO:0000313" key="7">
    <source>
        <dbReference type="Proteomes" id="UP000430120"/>
    </source>
</evidence>
<dbReference type="Pfam" id="PF00216">
    <property type="entry name" value="Bac_DNA_binding"/>
    <property type="match status" value="1"/>
</dbReference>
<dbReference type="AlphaFoldDB" id="A0A643FEE7"/>
<evidence type="ECO:0000256" key="2">
    <source>
        <dbReference type="ARBA" id="ARBA00010529"/>
    </source>
</evidence>
<evidence type="ECO:0000313" key="6">
    <source>
        <dbReference type="EMBL" id="KAB0583482.1"/>
    </source>
</evidence>
<comment type="caution">
    <text evidence="6">The sequence shown here is derived from an EMBL/GenBank/DDBJ whole genome shotgun (WGS) entry which is preliminary data.</text>
</comment>
<dbReference type="GO" id="GO:0030527">
    <property type="term" value="F:structural constituent of chromatin"/>
    <property type="evidence" value="ECO:0007669"/>
    <property type="project" value="InterPro"/>
</dbReference>
<evidence type="ECO:0000256" key="1">
    <source>
        <dbReference type="ARBA" id="ARBA00003819"/>
    </source>
</evidence>
<comment type="function">
    <text evidence="1">Histone-like DNA-binding protein which is capable of wrapping DNA to stabilize it, and thus to prevent its denaturation under extreme environmental conditions.</text>
</comment>
<reference evidence="6 7" key="1">
    <citation type="submission" date="2019-09" db="EMBL/GenBank/DDBJ databases">
        <title>Draft genome sequences of 48 bacterial type strains from the CCUG.</title>
        <authorList>
            <person name="Tunovic T."/>
            <person name="Pineiro-Iglesias B."/>
            <person name="Unosson C."/>
            <person name="Inganas E."/>
            <person name="Ohlen M."/>
            <person name="Cardew S."/>
            <person name="Jensie-Markopoulos S."/>
            <person name="Salva-Serra F."/>
            <person name="Jaen-Luchoro D."/>
            <person name="Karlsson R."/>
            <person name="Svensson-Stadler L."/>
            <person name="Chun J."/>
            <person name="Moore E."/>
        </authorList>
    </citation>
    <scope>NUCLEOTIDE SEQUENCE [LARGE SCALE GENOMIC DNA]</scope>
    <source>
        <strain evidence="6 7">CCUG 30977</strain>
    </source>
</reference>
<sequence>MNKTELIDLIAQQADISKAAATRALEAMIGGVQTTLKKGGSVSIVGFGTFAVTKRAARTGRNPRTGATIKIKAAKVPKFRPGKGLKDALN</sequence>
<protein>
    <submittedName>
        <fullName evidence="6">HU family DNA-binding protein</fullName>
    </submittedName>
</protein>
<dbReference type="RefSeq" id="WP_026096633.1">
    <property type="nucleotide sequence ID" value="NZ_CP088081.1"/>
</dbReference>
<dbReference type="SMART" id="SM00411">
    <property type="entry name" value="BHL"/>
    <property type="match status" value="1"/>
</dbReference>
<accession>A0A643FEE7</accession>
<dbReference type="PROSITE" id="PS00045">
    <property type="entry name" value="HISTONE_LIKE"/>
    <property type="match status" value="1"/>
</dbReference>
<dbReference type="PANTHER" id="PTHR33175">
    <property type="entry name" value="DNA-BINDING PROTEIN HU"/>
    <property type="match status" value="1"/>
</dbReference>
<dbReference type="GO" id="GO:1990178">
    <property type="term" value="C:HU-DNA complex"/>
    <property type="evidence" value="ECO:0007669"/>
    <property type="project" value="UniProtKB-ARBA"/>
</dbReference>
<organism evidence="6 7">
    <name type="scientific">Ideonella dechloratans</name>
    <dbReference type="NCBI Taxonomy" id="36863"/>
    <lineage>
        <taxon>Bacteria</taxon>
        <taxon>Pseudomonadati</taxon>
        <taxon>Pseudomonadota</taxon>
        <taxon>Betaproteobacteria</taxon>
        <taxon>Burkholderiales</taxon>
        <taxon>Sphaerotilaceae</taxon>
        <taxon>Ideonella</taxon>
    </lineage>
</organism>
<comment type="similarity">
    <text evidence="2 5">Belongs to the bacterial histone-like protein family.</text>
</comment>
<dbReference type="InterPro" id="IPR010992">
    <property type="entry name" value="IHF-like_DNA-bd_dom_sf"/>
</dbReference>
<dbReference type="GO" id="GO:0006351">
    <property type="term" value="P:DNA-templated transcription"/>
    <property type="evidence" value="ECO:0007669"/>
    <property type="project" value="UniProtKB-ARBA"/>
</dbReference>
<dbReference type="Proteomes" id="UP000430120">
    <property type="component" value="Unassembled WGS sequence"/>
</dbReference>